<feature type="chain" id="PRO_5009134353" description="Secreted protein" evidence="1">
    <location>
        <begin position="23"/>
        <end position="135"/>
    </location>
</feature>
<evidence type="ECO:0000313" key="2">
    <source>
        <dbReference type="EMBL" id="ODQ78881.1"/>
    </source>
</evidence>
<dbReference type="EMBL" id="KV454434">
    <property type="protein sequence ID" value="ODQ78881.1"/>
    <property type="molecule type" value="Genomic_DNA"/>
</dbReference>
<protein>
    <recommendedName>
        <fullName evidence="4">Secreted protein</fullName>
    </recommendedName>
</protein>
<evidence type="ECO:0000256" key="1">
    <source>
        <dbReference type="SAM" id="SignalP"/>
    </source>
</evidence>
<feature type="signal peptide" evidence="1">
    <location>
        <begin position="1"/>
        <end position="22"/>
    </location>
</feature>
<dbReference type="GeneID" id="30145118"/>
<dbReference type="AlphaFoldDB" id="A0A1E3QMI4"/>
<sequence>MILGRWLFLGRWIFWCRVGCSQRPVLHQDIRQPSCFDLGINKTVQFKIVPSSLRLGYACTRSETLLPNLDALCQTKLQGTVEASKDTNQIIAVNKIKHNPRTVGYYVDHPKRVNTRGNTSNHIFGEAHLIMTVTG</sequence>
<evidence type="ECO:0008006" key="4">
    <source>
        <dbReference type="Google" id="ProtNLM"/>
    </source>
</evidence>
<keyword evidence="3" id="KW-1185">Reference proteome</keyword>
<name>A0A1E3QMI4_9ASCO</name>
<accession>A0A1E3QMI4</accession>
<evidence type="ECO:0000313" key="3">
    <source>
        <dbReference type="Proteomes" id="UP000094336"/>
    </source>
</evidence>
<keyword evidence="1" id="KW-0732">Signal</keyword>
<reference evidence="3" key="1">
    <citation type="submission" date="2016-05" db="EMBL/GenBank/DDBJ databases">
        <title>Comparative genomics of biotechnologically important yeasts.</title>
        <authorList>
            <consortium name="DOE Joint Genome Institute"/>
            <person name="Riley R."/>
            <person name="Haridas S."/>
            <person name="Wolfe K.H."/>
            <person name="Lopes M.R."/>
            <person name="Hittinger C.T."/>
            <person name="Goker M."/>
            <person name="Salamov A."/>
            <person name="Wisecaver J."/>
            <person name="Long T.M."/>
            <person name="Aerts A.L."/>
            <person name="Barry K."/>
            <person name="Choi C."/>
            <person name="Clum A."/>
            <person name="Coughlan A.Y."/>
            <person name="Deshpande S."/>
            <person name="Douglass A.P."/>
            <person name="Hanson S.J."/>
            <person name="Klenk H.-P."/>
            <person name="Labutti K."/>
            <person name="Lapidus A."/>
            <person name="Lindquist E."/>
            <person name="Lipzen A."/>
            <person name="Meier-Kolthoff J.P."/>
            <person name="Ohm R.A."/>
            <person name="Otillar R.P."/>
            <person name="Pangilinan J."/>
            <person name="Peng Y."/>
            <person name="Rokas A."/>
            <person name="Rosa C.A."/>
            <person name="Scheuner C."/>
            <person name="Sibirny A.A."/>
            <person name="Slot J.C."/>
            <person name="Stielow J.B."/>
            <person name="Sun H."/>
            <person name="Kurtzman C.P."/>
            <person name="Blackwell M."/>
            <person name="Grigoriev I.V."/>
            <person name="Jeffries T.W."/>
        </authorList>
    </citation>
    <scope>NUCLEOTIDE SEQUENCE [LARGE SCALE GENOMIC DNA]</scope>
    <source>
        <strain evidence="3">NRRL Y-12698</strain>
    </source>
</reference>
<dbReference type="RefSeq" id="XP_018984209.1">
    <property type="nucleotide sequence ID" value="XM_019127265.1"/>
</dbReference>
<dbReference type="Proteomes" id="UP000094336">
    <property type="component" value="Unassembled WGS sequence"/>
</dbReference>
<organism evidence="2 3">
    <name type="scientific">Babjeviella inositovora NRRL Y-12698</name>
    <dbReference type="NCBI Taxonomy" id="984486"/>
    <lineage>
        <taxon>Eukaryota</taxon>
        <taxon>Fungi</taxon>
        <taxon>Dikarya</taxon>
        <taxon>Ascomycota</taxon>
        <taxon>Saccharomycotina</taxon>
        <taxon>Pichiomycetes</taxon>
        <taxon>Serinales incertae sedis</taxon>
        <taxon>Babjeviella</taxon>
    </lineage>
</organism>
<proteinExistence type="predicted"/>
<gene>
    <name evidence="2" type="ORF">BABINDRAFT_154693</name>
</gene>